<dbReference type="AlphaFoldDB" id="I1CW08"/>
<protein>
    <submittedName>
        <fullName evidence="1">Uncharacterized protein</fullName>
    </submittedName>
</protein>
<accession>I1CW08</accession>
<dbReference type="RefSeq" id="XP_067528034.1">
    <property type="nucleotide sequence ID" value="XM_067671933.1"/>
</dbReference>
<gene>
    <name evidence="1" type="ORF">RO3G_17349</name>
</gene>
<proteinExistence type="predicted"/>
<dbReference type="VEuPathDB" id="FungiDB:RO3G_17349"/>
<dbReference type="Proteomes" id="UP000009138">
    <property type="component" value="Unassembled WGS sequence"/>
</dbReference>
<name>I1CW08_RHIO9</name>
<dbReference type="GeneID" id="93624314"/>
<reference evidence="1 2" key="1">
    <citation type="journal article" date="2009" name="PLoS Genet.">
        <title>Genomic analysis of the basal lineage fungus Rhizopus oryzae reveals a whole-genome duplication.</title>
        <authorList>
            <person name="Ma L.-J."/>
            <person name="Ibrahim A.S."/>
            <person name="Skory C."/>
            <person name="Grabherr M.G."/>
            <person name="Burger G."/>
            <person name="Butler M."/>
            <person name="Elias M."/>
            <person name="Idnurm A."/>
            <person name="Lang B.F."/>
            <person name="Sone T."/>
            <person name="Abe A."/>
            <person name="Calvo S.E."/>
            <person name="Corrochano L.M."/>
            <person name="Engels R."/>
            <person name="Fu J."/>
            <person name="Hansberg W."/>
            <person name="Kim J.-M."/>
            <person name="Kodira C.D."/>
            <person name="Koehrsen M.J."/>
            <person name="Liu B."/>
            <person name="Miranda-Saavedra D."/>
            <person name="O'Leary S."/>
            <person name="Ortiz-Castellanos L."/>
            <person name="Poulter R."/>
            <person name="Rodriguez-Romero J."/>
            <person name="Ruiz-Herrera J."/>
            <person name="Shen Y.-Q."/>
            <person name="Zeng Q."/>
            <person name="Galagan J."/>
            <person name="Birren B.W."/>
            <person name="Cuomo C.A."/>
            <person name="Wickes B.L."/>
        </authorList>
    </citation>
    <scope>NUCLEOTIDE SEQUENCE [LARGE SCALE GENOMIC DNA]</scope>
    <source>
        <strain evidence="2">RA 99-880 / ATCC MYA-4621 / FGSC 9543 / NRRL 43880</strain>
    </source>
</reference>
<dbReference type="EMBL" id="GG669524">
    <property type="protein sequence ID" value="EIE92638.1"/>
    <property type="molecule type" value="Genomic_DNA"/>
</dbReference>
<dbReference type="InParanoid" id="I1CW08"/>
<organism evidence="1 2">
    <name type="scientific">Rhizopus delemar (strain RA 99-880 / ATCC MYA-4621 / FGSC 9543 / NRRL 43880)</name>
    <name type="common">Mucormycosis agent</name>
    <name type="synonym">Rhizopus arrhizus var. delemar</name>
    <dbReference type="NCBI Taxonomy" id="246409"/>
    <lineage>
        <taxon>Eukaryota</taxon>
        <taxon>Fungi</taxon>
        <taxon>Fungi incertae sedis</taxon>
        <taxon>Mucoromycota</taxon>
        <taxon>Mucoromycotina</taxon>
        <taxon>Mucoromycetes</taxon>
        <taxon>Mucorales</taxon>
        <taxon>Mucorineae</taxon>
        <taxon>Rhizopodaceae</taxon>
        <taxon>Rhizopus</taxon>
    </lineage>
</organism>
<sequence>MPCALGHCHAKILHSTTKRSVQNMLVNTRVQLSIVNSASIFWSFRGYTTPGHQFASFMLNYKIQVMMLKKVTWPFPIVIITIKALYVDLGFIKPNPTGSRYTSLEAFRTRSMTFLLINRFVTSETTAGLSPVLTVLLENNVIKYLLTVDSCNPVSLAISYFDVDPVNVCLRSFTFSSDSHLCMRLTKGNLRKIVMATGWVVLKFIISNICKQSKFEIVWCSIHGQAAVKHEFCNSLQQFFDLL</sequence>
<evidence type="ECO:0000313" key="2">
    <source>
        <dbReference type="Proteomes" id="UP000009138"/>
    </source>
</evidence>
<keyword evidence="2" id="KW-1185">Reference proteome</keyword>
<evidence type="ECO:0000313" key="1">
    <source>
        <dbReference type="EMBL" id="EIE92638.1"/>
    </source>
</evidence>